<name>A0ABT2LZG8_9FIRM</name>
<dbReference type="Pfam" id="PF03613">
    <property type="entry name" value="EIID-AGA"/>
    <property type="match status" value="1"/>
</dbReference>
<gene>
    <name evidence="2" type="ORF">N5B56_05720</name>
</gene>
<feature type="transmembrane region" description="Helical" evidence="1">
    <location>
        <begin position="247"/>
        <end position="267"/>
    </location>
</feature>
<comment type="caution">
    <text evidence="2">The sequence shown here is derived from an EMBL/GenBank/DDBJ whole genome shotgun (WGS) entry which is preliminary data.</text>
</comment>
<keyword evidence="1" id="KW-0812">Transmembrane</keyword>
<accession>A0ABT2LZG8</accession>
<protein>
    <submittedName>
        <fullName evidence="2">PTS system mannose/fructose/sorbose family transporter subunit IID</fullName>
    </submittedName>
</protein>
<dbReference type="Proteomes" id="UP001431199">
    <property type="component" value="Unassembled WGS sequence"/>
</dbReference>
<keyword evidence="3" id="KW-1185">Reference proteome</keyword>
<evidence type="ECO:0000256" key="1">
    <source>
        <dbReference type="SAM" id="Phobius"/>
    </source>
</evidence>
<dbReference type="InterPro" id="IPR004704">
    <property type="entry name" value="PTS_IID_man"/>
</dbReference>
<proteinExistence type="predicted"/>
<dbReference type="PROSITE" id="PS51108">
    <property type="entry name" value="PTS_EIID"/>
    <property type="match status" value="1"/>
</dbReference>
<dbReference type="EMBL" id="JAODBU010000004">
    <property type="protein sequence ID" value="MCT7398585.1"/>
    <property type="molecule type" value="Genomic_DNA"/>
</dbReference>
<feature type="transmembrane region" description="Helical" evidence="1">
    <location>
        <begin position="178"/>
        <end position="199"/>
    </location>
</feature>
<evidence type="ECO:0000313" key="2">
    <source>
        <dbReference type="EMBL" id="MCT7398585.1"/>
    </source>
</evidence>
<dbReference type="RefSeq" id="WP_243003034.1">
    <property type="nucleotide sequence ID" value="NZ_JAODBU010000004.1"/>
</dbReference>
<reference evidence="2" key="1">
    <citation type="submission" date="2022-09" db="EMBL/GenBank/DDBJ databases">
        <title>Eubacterium sp. LFL-14 isolated from human feces.</title>
        <authorList>
            <person name="Liu F."/>
        </authorList>
    </citation>
    <scope>NUCLEOTIDE SEQUENCE</scope>
    <source>
        <strain evidence="2">LFL-14</strain>
    </source>
</reference>
<feature type="transmembrane region" description="Helical" evidence="1">
    <location>
        <begin position="220"/>
        <end position="241"/>
    </location>
</feature>
<feature type="transmembrane region" description="Helical" evidence="1">
    <location>
        <begin position="138"/>
        <end position="158"/>
    </location>
</feature>
<dbReference type="PANTHER" id="PTHR32502">
    <property type="entry name" value="N-ACETYLGALACTOSAMINE PERMEASE II COMPONENT-RELATED"/>
    <property type="match status" value="1"/>
</dbReference>
<keyword evidence="1" id="KW-0472">Membrane</keyword>
<keyword evidence="1" id="KW-1133">Transmembrane helix</keyword>
<evidence type="ECO:0000313" key="3">
    <source>
        <dbReference type="Proteomes" id="UP001431199"/>
    </source>
</evidence>
<dbReference type="InterPro" id="IPR050303">
    <property type="entry name" value="GatZ_KbaZ_carbometab"/>
</dbReference>
<organism evidence="2 3">
    <name type="scientific">Eubacterium album</name>
    <dbReference type="NCBI Taxonomy" id="2978477"/>
    <lineage>
        <taxon>Bacteria</taxon>
        <taxon>Bacillati</taxon>
        <taxon>Bacillota</taxon>
        <taxon>Clostridia</taxon>
        <taxon>Eubacteriales</taxon>
        <taxon>Eubacteriaceae</taxon>
        <taxon>Eubacterium</taxon>
    </lineage>
</organism>
<dbReference type="PANTHER" id="PTHR32502:SF26">
    <property type="entry name" value="PHOSPHOTRANSFERASE SYSTEM SUGAR-SPECIFIC EIID COMPONENT"/>
    <property type="match status" value="1"/>
</dbReference>
<sequence length="268" mass="29328">MKMSDRTPVLTKKDLRRCALRSWINVNLFNYETQLGGAVAFAEAKALRKIYPDDDDYQKAMMNQFKYYNTMPYFHGLLLGAGLAMEDKDGLEALDAVQSLKVGLMGPLAGVGDSLGWILLPTIFGSIAGYMGTKGNPIGLIIWCTLYVVFYIWRLSWWNYGYKLGASFISAIGNKLNAFTECASILGLFVVGAMIPSVVTMTTGLKFKYGDVSMNIQTDILDAILPCMLPLALTVVVYKLLKKGVKLTYIILGLLVIGCIGAATGLLA</sequence>